<dbReference type="PANTHER" id="PTHR42693">
    <property type="entry name" value="ARYLSULFATASE FAMILY MEMBER"/>
    <property type="match status" value="1"/>
</dbReference>
<keyword evidence="2" id="KW-0479">Metal-binding</keyword>
<keyword evidence="5" id="KW-0812">Transmembrane</keyword>
<evidence type="ECO:0000313" key="8">
    <source>
        <dbReference type="EMBL" id="MCX2976463.1"/>
    </source>
</evidence>
<keyword evidence="4" id="KW-0106">Calcium</keyword>
<keyword evidence="5" id="KW-0472">Membrane</keyword>
<dbReference type="InterPro" id="IPR017850">
    <property type="entry name" value="Alkaline_phosphatase_core_sf"/>
</dbReference>
<feature type="domain" description="Sulfatase N-terminal" evidence="7">
    <location>
        <begin position="29"/>
        <end position="328"/>
    </location>
</feature>
<name>A0ABT3T2I4_9GAMM</name>
<dbReference type="PANTHER" id="PTHR42693:SF53">
    <property type="entry name" value="ENDO-4-O-SULFATASE"/>
    <property type="match status" value="1"/>
</dbReference>
<evidence type="ECO:0000259" key="7">
    <source>
        <dbReference type="Pfam" id="PF00884"/>
    </source>
</evidence>
<feature type="signal peptide" evidence="6">
    <location>
        <begin position="1"/>
        <end position="25"/>
    </location>
</feature>
<dbReference type="Pfam" id="PF00884">
    <property type="entry name" value="Sulfatase"/>
    <property type="match status" value="1"/>
</dbReference>
<evidence type="ECO:0000256" key="3">
    <source>
        <dbReference type="ARBA" id="ARBA00022801"/>
    </source>
</evidence>
<dbReference type="InterPro" id="IPR024607">
    <property type="entry name" value="Sulfatase_CS"/>
</dbReference>
<keyword evidence="9" id="KW-1185">Reference proteome</keyword>
<protein>
    <submittedName>
        <fullName evidence="8">Arylsulfatase</fullName>
    </submittedName>
</protein>
<organism evidence="8 9">
    <name type="scientific">Candidatus Marimicrobium litorale</name>
    <dbReference type="NCBI Taxonomy" id="2518991"/>
    <lineage>
        <taxon>Bacteria</taxon>
        <taxon>Pseudomonadati</taxon>
        <taxon>Pseudomonadota</taxon>
        <taxon>Gammaproteobacteria</taxon>
        <taxon>Cellvibrionales</taxon>
        <taxon>Halieaceae</taxon>
        <taxon>Marimicrobium</taxon>
    </lineage>
</organism>
<dbReference type="InterPro" id="IPR000917">
    <property type="entry name" value="Sulfatase_N"/>
</dbReference>
<evidence type="ECO:0000313" key="9">
    <source>
        <dbReference type="Proteomes" id="UP001143304"/>
    </source>
</evidence>
<accession>A0ABT3T2I4</accession>
<evidence type="ECO:0000256" key="4">
    <source>
        <dbReference type="ARBA" id="ARBA00022837"/>
    </source>
</evidence>
<feature type="chain" id="PRO_5045408910" evidence="6">
    <location>
        <begin position="26"/>
        <end position="465"/>
    </location>
</feature>
<comment type="caution">
    <text evidence="8">The sequence shown here is derived from an EMBL/GenBank/DDBJ whole genome shotgun (WGS) entry which is preliminary data.</text>
</comment>
<evidence type="ECO:0000256" key="2">
    <source>
        <dbReference type="ARBA" id="ARBA00022723"/>
    </source>
</evidence>
<dbReference type="EMBL" id="SHNO01000001">
    <property type="protein sequence ID" value="MCX2976463.1"/>
    <property type="molecule type" value="Genomic_DNA"/>
</dbReference>
<proteinExistence type="inferred from homology"/>
<gene>
    <name evidence="8" type="ORF">EYC82_03745</name>
</gene>
<feature type="transmembrane region" description="Helical" evidence="5">
    <location>
        <begin position="435"/>
        <end position="456"/>
    </location>
</feature>
<dbReference type="CDD" id="cd16151">
    <property type="entry name" value="sulfatase_like"/>
    <property type="match status" value="1"/>
</dbReference>
<evidence type="ECO:0000256" key="1">
    <source>
        <dbReference type="ARBA" id="ARBA00008779"/>
    </source>
</evidence>
<keyword evidence="6" id="KW-0732">Signal</keyword>
<dbReference type="Proteomes" id="UP001143304">
    <property type="component" value="Unassembled WGS sequence"/>
</dbReference>
<dbReference type="PROSITE" id="PS00523">
    <property type="entry name" value="SULFATASE_1"/>
    <property type="match status" value="1"/>
</dbReference>
<keyword evidence="3" id="KW-0378">Hydrolase</keyword>
<reference evidence="8" key="1">
    <citation type="submission" date="2019-02" db="EMBL/GenBank/DDBJ databases">
        <authorList>
            <person name="Li S.-H."/>
        </authorList>
    </citation>
    <scope>NUCLEOTIDE SEQUENCE</scope>
    <source>
        <strain evidence="8">IMCC11814</strain>
    </source>
</reference>
<dbReference type="Gene3D" id="3.40.720.10">
    <property type="entry name" value="Alkaline Phosphatase, subunit A"/>
    <property type="match status" value="1"/>
</dbReference>
<dbReference type="SUPFAM" id="SSF53649">
    <property type="entry name" value="Alkaline phosphatase-like"/>
    <property type="match status" value="1"/>
</dbReference>
<dbReference type="InterPro" id="IPR050738">
    <property type="entry name" value="Sulfatase"/>
</dbReference>
<sequence>MVVSRPVLQSIVLLLLYCACSPESAARPPNIILILADDIGAEAVGAYGGESFKTPRLDQMASEGLRLEHGHAQPLCTPSRVKLMTGQFNFRNYQHFAYLDASENTFAHLLSEAGYVTGVIGKWQLFDNRFQDIEGALPADAGFESYVLWQLKAEQRGSRYWSPLIDHNGDVRQYGDGIFGPDVLNTAARDFIQANRSKPFFLYYPMVLPHSPFVNTPDMRSLTADDQQLFAAMIAYMDKLVGNVIDTVKASGLADNTVVIFLGDNGTDQDIVSRYRGAEIQGAKGKTLNNGTRIPFLLWAPGRIAPRVSTSLVNLADILPTLADLAGAALPESTPPDGMSLVPLFERDTELNRENLFIHYDPRWPTGRPARYAFDRRWKYYEDGRFYDMQTDPLEQQSIAAGNLGREGLTAYRALQSRVRAMDGKFASGERWRPAVAFVLVGAALLISVLVLVWAFRLVRRMPDS</sequence>
<evidence type="ECO:0000256" key="5">
    <source>
        <dbReference type="SAM" id="Phobius"/>
    </source>
</evidence>
<keyword evidence="5" id="KW-1133">Transmembrane helix</keyword>
<evidence type="ECO:0000256" key="6">
    <source>
        <dbReference type="SAM" id="SignalP"/>
    </source>
</evidence>
<comment type="similarity">
    <text evidence="1">Belongs to the sulfatase family.</text>
</comment>